<evidence type="ECO:0000313" key="3">
    <source>
        <dbReference type="Proteomes" id="UP000238479"/>
    </source>
</evidence>
<keyword evidence="3" id="KW-1185">Reference proteome</keyword>
<dbReference type="EMBL" id="PDCK01000044">
    <property type="protein sequence ID" value="PRQ22224.1"/>
    <property type="molecule type" value="Genomic_DNA"/>
</dbReference>
<keyword evidence="1" id="KW-0812">Transmembrane</keyword>
<organism evidence="2 3">
    <name type="scientific">Rosa chinensis</name>
    <name type="common">China rose</name>
    <dbReference type="NCBI Taxonomy" id="74649"/>
    <lineage>
        <taxon>Eukaryota</taxon>
        <taxon>Viridiplantae</taxon>
        <taxon>Streptophyta</taxon>
        <taxon>Embryophyta</taxon>
        <taxon>Tracheophyta</taxon>
        <taxon>Spermatophyta</taxon>
        <taxon>Magnoliopsida</taxon>
        <taxon>eudicotyledons</taxon>
        <taxon>Gunneridae</taxon>
        <taxon>Pentapetalae</taxon>
        <taxon>rosids</taxon>
        <taxon>fabids</taxon>
        <taxon>Rosales</taxon>
        <taxon>Rosaceae</taxon>
        <taxon>Rosoideae</taxon>
        <taxon>Rosoideae incertae sedis</taxon>
        <taxon>Rosa</taxon>
    </lineage>
</organism>
<proteinExistence type="predicted"/>
<comment type="caution">
    <text evidence="2">The sequence shown here is derived from an EMBL/GenBank/DDBJ whole genome shotgun (WGS) entry which is preliminary data.</text>
</comment>
<evidence type="ECO:0000313" key="2">
    <source>
        <dbReference type="EMBL" id="PRQ22224.1"/>
    </source>
</evidence>
<feature type="transmembrane region" description="Helical" evidence="1">
    <location>
        <begin position="32"/>
        <end position="54"/>
    </location>
</feature>
<keyword evidence="1" id="KW-1133">Transmembrane helix</keyword>
<dbReference type="Proteomes" id="UP000238479">
    <property type="component" value="Chromosome 6"/>
</dbReference>
<sequence>MLVSVENFSSFKWQPAIEAPLSSGFVDTSHGALIFTTMGCCFNLVLFSVIRGILYKTDEYSM</sequence>
<reference evidence="2 3" key="1">
    <citation type="journal article" date="2018" name="Nat. Genet.">
        <title>The Rosa genome provides new insights in the design of modern roses.</title>
        <authorList>
            <person name="Bendahmane M."/>
        </authorList>
    </citation>
    <scope>NUCLEOTIDE SEQUENCE [LARGE SCALE GENOMIC DNA]</scope>
    <source>
        <strain evidence="3">cv. Old Blush</strain>
    </source>
</reference>
<name>A0A2P6PJX2_ROSCH</name>
<keyword evidence="1" id="KW-0472">Membrane</keyword>
<accession>A0A2P6PJX2</accession>
<dbReference type="Gramene" id="PRQ22224">
    <property type="protein sequence ID" value="PRQ22224"/>
    <property type="gene ID" value="RchiOBHm_Chr6g0247911"/>
</dbReference>
<gene>
    <name evidence="2" type="ORF">RchiOBHm_Chr6g0247911</name>
</gene>
<protein>
    <submittedName>
        <fullName evidence="2">Uncharacterized protein</fullName>
    </submittedName>
</protein>
<dbReference type="AlphaFoldDB" id="A0A2P6PJX2"/>
<evidence type="ECO:0000256" key="1">
    <source>
        <dbReference type="SAM" id="Phobius"/>
    </source>
</evidence>